<feature type="compositionally biased region" description="Basic residues" evidence="1">
    <location>
        <begin position="389"/>
        <end position="398"/>
    </location>
</feature>
<gene>
    <name evidence="3" type="ORF">PFISCL1PPCAC_15729</name>
</gene>
<reference evidence="3" key="1">
    <citation type="submission" date="2023-10" db="EMBL/GenBank/DDBJ databases">
        <title>Genome assembly of Pristionchus species.</title>
        <authorList>
            <person name="Yoshida K."/>
            <person name="Sommer R.J."/>
        </authorList>
    </citation>
    <scope>NUCLEOTIDE SEQUENCE</scope>
    <source>
        <strain evidence="3">RS5133</strain>
    </source>
</reference>
<feature type="compositionally biased region" description="Basic and acidic residues" evidence="1">
    <location>
        <begin position="501"/>
        <end position="510"/>
    </location>
</feature>
<evidence type="ECO:0000313" key="4">
    <source>
        <dbReference type="Proteomes" id="UP001432322"/>
    </source>
</evidence>
<evidence type="ECO:0000313" key="3">
    <source>
        <dbReference type="EMBL" id="GMT24432.1"/>
    </source>
</evidence>
<protein>
    <recommendedName>
        <fullName evidence="2">HORMA domain-containing protein</fullName>
    </recommendedName>
</protein>
<feature type="compositionally biased region" description="Basic and acidic residues" evidence="1">
    <location>
        <begin position="353"/>
        <end position="388"/>
    </location>
</feature>
<dbReference type="InterPro" id="IPR036570">
    <property type="entry name" value="HORMA_dom_sf"/>
</dbReference>
<dbReference type="Gene3D" id="3.30.900.10">
    <property type="entry name" value="HORMA domain"/>
    <property type="match status" value="1"/>
</dbReference>
<name>A0AAV5W2U4_9BILA</name>
<dbReference type="AlphaFoldDB" id="A0AAV5W2U4"/>
<dbReference type="SUPFAM" id="SSF56019">
    <property type="entry name" value="The spindle assembly checkpoint protein mad2"/>
    <property type="match status" value="1"/>
</dbReference>
<dbReference type="PROSITE" id="PS50815">
    <property type="entry name" value="HORMA"/>
    <property type="match status" value="1"/>
</dbReference>
<evidence type="ECO:0000259" key="2">
    <source>
        <dbReference type="PROSITE" id="PS50815"/>
    </source>
</evidence>
<dbReference type="Proteomes" id="UP001432322">
    <property type="component" value="Unassembled WGS sequence"/>
</dbReference>
<dbReference type="Pfam" id="PF02301">
    <property type="entry name" value="HORMA"/>
    <property type="match status" value="1"/>
</dbReference>
<feature type="compositionally biased region" description="Basic and acidic residues" evidence="1">
    <location>
        <begin position="441"/>
        <end position="450"/>
    </location>
</feature>
<feature type="compositionally biased region" description="Basic and acidic residues" evidence="1">
    <location>
        <begin position="480"/>
        <end position="491"/>
    </location>
</feature>
<sequence length="523" mass="61537">MMDEELLDFEELERNRYENMKFAKRLVLCSIAEILCQRKLLPTEAFKAIRLRGVKVVVFDVEHDDAYENLVKLGKICDEIEREAVKTLRFLVSCPDNGKEQVGEVFEINFAYGEHITVTIRLGNAVEHLQYDKKSYKKDFQVFIMRLRQFCRLLKDLPADSYGRYHVVYTSGSKMEECASEYFTKVVRAPLVWTGPMQDICGMVGIFNRKQIGVKMRVGTLFGSGATDSVALVEHLNWDNWEEGVWEEQRNINRMTIIQRQQETKMDDVTYQRDSRSEKRMRAMQPLLVEEDRTERRSIDAFEWNDEVNVNPFENVFSSGEKNKEEKKSIVDRNRDEIEKKKKNEIERNRIEKEEEEKKKKERKMMEMRKKEEKKRVEEEKKEREKAVIPKRRRTMEKKKREERREQLSDFSDASYSGSSSSDSAQRGSSIDTAMVEVVGEEAREKEGRMNMRRRRRKLMEDRQKDSNTTLPEGVEEEAVTLRDIESDKGKKMIHSPAESKTTRSGDSIEKTPGVSKMWSKTQ</sequence>
<keyword evidence="4" id="KW-1185">Reference proteome</keyword>
<feature type="region of interest" description="Disordered" evidence="1">
    <location>
        <begin position="353"/>
        <end position="523"/>
    </location>
</feature>
<evidence type="ECO:0000256" key="1">
    <source>
        <dbReference type="SAM" id="MobiDB-lite"/>
    </source>
</evidence>
<comment type="caution">
    <text evidence="3">The sequence shown here is derived from an EMBL/GenBank/DDBJ whole genome shotgun (WGS) entry which is preliminary data.</text>
</comment>
<feature type="compositionally biased region" description="Low complexity" evidence="1">
    <location>
        <begin position="409"/>
        <end position="432"/>
    </location>
</feature>
<dbReference type="InterPro" id="IPR003511">
    <property type="entry name" value="HORMA_dom"/>
</dbReference>
<dbReference type="EMBL" id="BTSY01000004">
    <property type="protein sequence ID" value="GMT24432.1"/>
    <property type="molecule type" value="Genomic_DNA"/>
</dbReference>
<feature type="compositionally biased region" description="Basic and acidic residues" evidence="1">
    <location>
        <begin position="399"/>
        <end position="408"/>
    </location>
</feature>
<feature type="domain" description="HORMA" evidence="2">
    <location>
        <begin position="17"/>
        <end position="218"/>
    </location>
</feature>
<accession>A0AAV5W2U4</accession>
<proteinExistence type="predicted"/>
<organism evidence="3 4">
    <name type="scientific">Pristionchus fissidentatus</name>
    <dbReference type="NCBI Taxonomy" id="1538716"/>
    <lineage>
        <taxon>Eukaryota</taxon>
        <taxon>Metazoa</taxon>
        <taxon>Ecdysozoa</taxon>
        <taxon>Nematoda</taxon>
        <taxon>Chromadorea</taxon>
        <taxon>Rhabditida</taxon>
        <taxon>Rhabditina</taxon>
        <taxon>Diplogasteromorpha</taxon>
        <taxon>Diplogasteroidea</taxon>
        <taxon>Neodiplogasteridae</taxon>
        <taxon>Pristionchus</taxon>
    </lineage>
</organism>